<evidence type="ECO:0000256" key="1">
    <source>
        <dbReference type="SAM" id="Phobius"/>
    </source>
</evidence>
<feature type="transmembrane region" description="Helical" evidence="1">
    <location>
        <begin position="21"/>
        <end position="39"/>
    </location>
</feature>
<keyword evidence="1" id="KW-1133">Transmembrane helix</keyword>
<feature type="transmembrane region" description="Helical" evidence="1">
    <location>
        <begin position="59"/>
        <end position="81"/>
    </location>
</feature>
<name>F7PV32_9MOLU</name>
<sequence length="186" mass="21639">MIKTIRKNNLLKQDSFSVFKTSYFVLCFLILFSLFEPILSNFADQIFGYENGISITDFTITLIVIVAIIFLVLFSFMYVLISKGYQLNNRTSQKVVIKSHHFIAELTQLSFLTKIAFAVIIINHKYDFYIFLSIIPIATMIAVPVEILNYLKYKYDRRLFIAVLSLFTLLIILLAIFNYSNKNIIK</sequence>
<organism evidence="2 3">
    <name type="scientific">Haloplasma contractile SSD-17B</name>
    <dbReference type="NCBI Taxonomy" id="1033810"/>
    <lineage>
        <taxon>Bacteria</taxon>
        <taxon>Bacillati</taxon>
        <taxon>Mycoplasmatota</taxon>
        <taxon>Mollicutes</taxon>
        <taxon>Haloplasmatales</taxon>
        <taxon>Haloplasmataceae</taxon>
        <taxon>Haloplasma</taxon>
    </lineage>
</organism>
<proteinExistence type="predicted"/>
<keyword evidence="1" id="KW-0472">Membrane</keyword>
<feature type="transmembrane region" description="Helical" evidence="1">
    <location>
        <begin position="128"/>
        <end position="147"/>
    </location>
</feature>
<feature type="transmembrane region" description="Helical" evidence="1">
    <location>
        <begin position="102"/>
        <end position="122"/>
    </location>
</feature>
<accession>F7PV32</accession>
<dbReference type="EMBL" id="AFNU02000013">
    <property type="protein sequence ID" value="ERJ11266.1"/>
    <property type="molecule type" value="Genomic_DNA"/>
</dbReference>
<protein>
    <submittedName>
        <fullName evidence="2">Uncharacterized protein</fullName>
    </submittedName>
</protein>
<feature type="transmembrane region" description="Helical" evidence="1">
    <location>
        <begin position="159"/>
        <end position="180"/>
    </location>
</feature>
<dbReference type="AlphaFoldDB" id="F7PV32"/>
<dbReference type="RefSeq" id="WP_008825584.1">
    <property type="nucleotide sequence ID" value="NZ_AFNU02000013.1"/>
</dbReference>
<dbReference type="InParanoid" id="F7PV32"/>
<reference evidence="2 3" key="2">
    <citation type="journal article" date="2013" name="PLoS ONE">
        <title>INDIGO - INtegrated Data Warehouse of MIcrobial GenOmes with Examples from the Red Sea Extremophiles.</title>
        <authorList>
            <person name="Alam I."/>
            <person name="Antunes A."/>
            <person name="Kamau A.A."/>
            <person name="Ba Alawi W."/>
            <person name="Kalkatawi M."/>
            <person name="Stingl U."/>
            <person name="Bajic V.B."/>
        </authorList>
    </citation>
    <scope>NUCLEOTIDE SEQUENCE [LARGE SCALE GENOMIC DNA]</scope>
    <source>
        <strain evidence="2 3">SSD-17B</strain>
    </source>
</reference>
<dbReference type="Proteomes" id="UP000005707">
    <property type="component" value="Unassembled WGS sequence"/>
</dbReference>
<evidence type="ECO:0000313" key="3">
    <source>
        <dbReference type="Proteomes" id="UP000005707"/>
    </source>
</evidence>
<evidence type="ECO:0000313" key="2">
    <source>
        <dbReference type="EMBL" id="ERJ11266.1"/>
    </source>
</evidence>
<comment type="caution">
    <text evidence="2">The sequence shown here is derived from an EMBL/GenBank/DDBJ whole genome shotgun (WGS) entry which is preliminary data.</text>
</comment>
<gene>
    <name evidence="2" type="ORF">HLPCO_002706</name>
</gene>
<keyword evidence="1" id="KW-0812">Transmembrane</keyword>
<reference evidence="2 3" key="1">
    <citation type="journal article" date="2011" name="J. Bacteriol.">
        <title>Genome sequence of Haloplasma contractile, an unusual contractile bacterium from a deep-sea anoxic brine lake.</title>
        <authorList>
            <person name="Antunes A."/>
            <person name="Alam I."/>
            <person name="El Dorry H."/>
            <person name="Siam R."/>
            <person name="Robertson A."/>
            <person name="Bajic V.B."/>
            <person name="Stingl U."/>
        </authorList>
    </citation>
    <scope>NUCLEOTIDE SEQUENCE [LARGE SCALE GENOMIC DNA]</scope>
    <source>
        <strain evidence="2 3">SSD-17B</strain>
    </source>
</reference>
<keyword evidence="3" id="KW-1185">Reference proteome</keyword>